<dbReference type="VEuPathDB" id="VectorBase:LLOJ000299"/>
<evidence type="ECO:0000259" key="1">
    <source>
        <dbReference type="PROSITE" id="PS50878"/>
    </source>
</evidence>
<dbReference type="VEuPathDB" id="VectorBase:LLONM1_009705"/>
<dbReference type="SUPFAM" id="SSF56672">
    <property type="entry name" value="DNA/RNA polymerases"/>
    <property type="match status" value="1"/>
</dbReference>
<reference evidence="2" key="1">
    <citation type="submission" date="2020-05" db="UniProtKB">
        <authorList>
            <consortium name="EnsemblMetazoa"/>
        </authorList>
    </citation>
    <scope>IDENTIFICATION</scope>
    <source>
        <strain evidence="2">Jacobina</strain>
    </source>
</reference>
<feature type="domain" description="Reverse transcriptase" evidence="1">
    <location>
        <begin position="344"/>
        <end position="627"/>
    </location>
</feature>
<dbReference type="Proteomes" id="UP000092461">
    <property type="component" value="Unassembled WGS sequence"/>
</dbReference>
<dbReference type="InterPro" id="IPR000477">
    <property type="entry name" value="RT_dom"/>
</dbReference>
<evidence type="ECO:0000313" key="3">
    <source>
        <dbReference type="Proteomes" id="UP000092461"/>
    </source>
</evidence>
<accession>A0A1B0C8M7</accession>
<dbReference type="PROSITE" id="PS50878">
    <property type="entry name" value="RT_POL"/>
    <property type="match status" value="1"/>
</dbReference>
<dbReference type="GO" id="GO:0071897">
    <property type="term" value="P:DNA biosynthetic process"/>
    <property type="evidence" value="ECO:0007669"/>
    <property type="project" value="UniProtKB-ARBA"/>
</dbReference>
<proteinExistence type="predicted"/>
<dbReference type="Pfam" id="PF00078">
    <property type="entry name" value="RVT_1"/>
    <property type="match status" value="1"/>
</dbReference>
<dbReference type="CDD" id="cd01650">
    <property type="entry name" value="RT_nLTR_like"/>
    <property type="match status" value="1"/>
</dbReference>
<dbReference type="PANTHER" id="PTHR33332">
    <property type="entry name" value="REVERSE TRANSCRIPTASE DOMAIN-CONTAINING PROTEIN"/>
    <property type="match status" value="1"/>
</dbReference>
<evidence type="ECO:0000313" key="2">
    <source>
        <dbReference type="EnsemblMetazoa" id="LLOJ000299-PA"/>
    </source>
</evidence>
<sequence length="816" mass="90368">MGDININTISPSSSSEYESLLAEHGLRSLVNEPTRIFGAASTCLDHVYCRCSPRWGDGGDARVLHFGITDHSTVVLNVGGALSAAGISREANASRPPKIRTDYGKLNACLRREAWTDVAASTDVDTAFRVFISRVTDNINKCSSSGSRPGRSRRRRPIKPWMTGDLCARIQKKYKLKKLARRHPSNERLAVYSKNYSKRVCADVKSAKESYYAAELERAGNDYGRCWEVVNEITGRMKKRSVIQSVRSMDGEMLTERTEICNEMNNFFVTAVRDLSSDVSSELTHVREPAGRTFFLAPVTTQDVMDAIRGLRSKSAAGMDGITSDLLKRISLSIVDILTSLINLSFVTGKFPEALKRVLVVPVFKKGDTRLLNNYRPITLVSSISKVMEKIMHKRIYGFLSDMRLLSPLQFGFRKGCGCEDAMLRLFGELSETLNRPKGACASVLFLDLTKAFDLVRQDVLMAKLENVGIRGVAAGWLESYLRGRVQCVRIGGDCLSAPEVCEYGVPQGSVLGPLLFVIYLDDLLCSDLLGSITAYADDMALLYSGGTRDEVNVAMQRDLAYIRRWLDAHGMVLSTKTVLMDFGRDTNQHNDLVSHSATCGRLVGGCSERCVRIERVQQFKYLGLIVDAGLTWHAHMDAVRTSVRQVTRQLYALRRSCSGGLMRAVYCALVESKLRYGIALWGNAAATHMHGLLVAQKGAVRVMSFARRTDASAPLFAGWRLLPLRHLYVERVARLAGGDGNGRCLALGAAAGGREPFNVPRPRTEQFKRSFNYSAPIILNNLSRRLSSLAPGRVGRWLCEASVDMVAELLRSMYS</sequence>
<keyword evidence="3" id="KW-1185">Reference proteome</keyword>
<dbReference type="InterPro" id="IPR043502">
    <property type="entry name" value="DNA/RNA_pol_sf"/>
</dbReference>
<dbReference type="AlphaFoldDB" id="A0A1B0C8M7"/>
<organism evidence="2 3">
    <name type="scientific">Lutzomyia longipalpis</name>
    <name type="common">Sand fly</name>
    <dbReference type="NCBI Taxonomy" id="7200"/>
    <lineage>
        <taxon>Eukaryota</taxon>
        <taxon>Metazoa</taxon>
        <taxon>Ecdysozoa</taxon>
        <taxon>Arthropoda</taxon>
        <taxon>Hexapoda</taxon>
        <taxon>Insecta</taxon>
        <taxon>Pterygota</taxon>
        <taxon>Neoptera</taxon>
        <taxon>Endopterygota</taxon>
        <taxon>Diptera</taxon>
        <taxon>Nematocera</taxon>
        <taxon>Psychodoidea</taxon>
        <taxon>Psychodidae</taxon>
        <taxon>Lutzomyia</taxon>
        <taxon>Lutzomyia</taxon>
    </lineage>
</organism>
<dbReference type="EMBL" id="AJWK01001169">
    <property type="status" value="NOT_ANNOTATED_CDS"/>
    <property type="molecule type" value="Genomic_DNA"/>
</dbReference>
<dbReference type="EnsemblMetazoa" id="LLOJ000299-RA">
    <property type="protein sequence ID" value="LLOJ000299-PA"/>
    <property type="gene ID" value="LLOJ000299"/>
</dbReference>
<name>A0A1B0C8M7_LUTLO</name>
<protein>
    <recommendedName>
        <fullName evidence="1">Reverse transcriptase domain-containing protein</fullName>
    </recommendedName>
</protein>